<keyword evidence="5" id="KW-0716">Sensory transduction</keyword>
<dbReference type="RefSeq" id="WP_056751289.1">
    <property type="nucleotide sequence ID" value="NZ_JAVDRL010000001.1"/>
</dbReference>
<dbReference type="SMART" id="SM00091">
    <property type="entry name" value="PAS"/>
    <property type="match status" value="2"/>
</dbReference>
<dbReference type="InterPro" id="IPR013655">
    <property type="entry name" value="PAS_fold_3"/>
</dbReference>
<evidence type="ECO:0000256" key="13">
    <source>
        <dbReference type="ARBA" id="ARBA00022991"/>
    </source>
</evidence>
<proteinExistence type="predicted"/>
<dbReference type="Gene3D" id="2.10.70.100">
    <property type="match status" value="2"/>
</dbReference>
<evidence type="ECO:0000256" key="7">
    <source>
        <dbReference type="ARBA" id="ARBA00022643"/>
    </source>
</evidence>
<evidence type="ECO:0000256" key="3">
    <source>
        <dbReference type="ARBA" id="ARBA00022543"/>
    </source>
</evidence>
<dbReference type="Pfam" id="PF07536">
    <property type="entry name" value="HWE_HK"/>
    <property type="match status" value="1"/>
</dbReference>
<evidence type="ECO:0000313" key="18">
    <source>
        <dbReference type="Proteomes" id="UP001262754"/>
    </source>
</evidence>
<dbReference type="SUPFAM" id="SSF55785">
    <property type="entry name" value="PYP-like sensor domain (PAS domain)"/>
    <property type="match status" value="3"/>
</dbReference>
<gene>
    <name evidence="17" type="ORF">J2800_000005</name>
</gene>
<evidence type="ECO:0000256" key="4">
    <source>
        <dbReference type="ARBA" id="ARBA00022553"/>
    </source>
</evidence>
<keyword evidence="8" id="KW-0808">Transferase</keyword>
<keyword evidence="11" id="KW-0418">Kinase</keyword>
<dbReference type="CDD" id="cd00130">
    <property type="entry name" value="PAS"/>
    <property type="match status" value="3"/>
</dbReference>
<keyword evidence="3" id="KW-0600">Photoreceptor protein</keyword>
<evidence type="ECO:0000256" key="10">
    <source>
        <dbReference type="ARBA" id="ARBA00022741"/>
    </source>
</evidence>
<keyword evidence="13" id="KW-0157">Chromophore</keyword>
<keyword evidence="7" id="KW-0288">FMN</keyword>
<feature type="domain" description="PAC" evidence="16">
    <location>
        <begin position="381"/>
        <end position="433"/>
    </location>
</feature>
<keyword evidence="18" id="KW-1185">Reference proteome</keyword>
<dbReference type="InterPro" id="IPR011102">
    <property type="entry name" value="Sig_transdc_His_kinase_HWE"/>
</dbReference>
<dbReference type="InterPro" id="IPR000700">
    <property type="entry name" value="PAS-assoc_C"/>
</dbReference>
<protein>
    <recommendedName>
        <fullName evidence="2">histidine kinase</fullName>
        <ecNumber evidence="2">2.7.13.3</ecNumber>
    </recommendedName>
</protein>
<dbReference type="Proteomes" id="UP001262754">
    <property type="component" value="Unassembled WGS sequence"/>
</dbReference>
<dbReference type="InterPro" id="IPR036890">
    <property type="entry name" value="HATPase_C_sf"/>
</dbReference>
<evidence type="ECO:0000256" key="2">
    <source>
        <dbReference type="ARBA" id="ARBA00012438"/>
    </source>
</evidence>
<evidence type="ECO:0000313" key="17">
    <source>
        <dbReference type="EMBL" id="MDR6529290.1"/>
    </source>
</evidence>
<dbReference type="Pfam" id="PF08447">
    <property type="entry name" value="PAS_3"/>
    <property type="match status" value="3"/>
</dbReference>
<keyword evidence="10" id="KW-0547">Nucleotide-binding</keyword>
<dbReference type="PANTHER" id="PTHR41523">
    <property type="entry name" value="TWO-COMPONENT SYSTEM SENSOR PROTEIN"/>
    <property type="match status" value="1"/>
</dbReference>
<reference evidence="17 18" key="1">
    <citation type="submission" date="2023-07" db="EMBL/GenBank/DDBJ databases">
        <title>Sorghum-associated microbial communities from plants grown in Nebraska, USA.</title>
        <authorList>
            <person name="Schachtman D."/>
        </authorList>
    </citation>
    <scope>NUCLEOTIDE SEQUENCE [LARGE SCALE GENOMIC DNA]</scope>
    <source>
        <strain evidence="17 18">DS2154</strain>
    </source>
</reference>
<evidence type="ECO:0000256" key="14">
    <source>
        <dbReference type="ARBA" id="ARBA00023026"/>
    </source>
</evidence>
<evidence type="ECO:0000256" key="9">
    <source>
        <dbReference type="ARBA" id="ARBA00022737"/>
    </source>
</evidence>
<dbReference type="PANTHER" id="PTHR41523:SF7">
    <property type="entry name" value="HISTIDINE KINASE"/>
    <property type="match status" value="1"/>
</dbReference>
<accession>A0ABU1MTZ0</accession>
<name>A0ABU1MTZ0_9CAUL</name>
<dbReference type="PROSITE" id="PS50113">
    <property type="entry name" value="PAC"/>
    <property type="match status" value="3"/>
</dbReference>
<dbReference type="Gene3D" id="3.30.565.10">
    <property type="entry name" value="Histidine kinase-like ATPase, C-terminal domain"/>
    <property type="match status" value="1"/>
</dbReference>
<evidence type="ECO:0000256" key="8">
    <source>
        <dbReference type="ARBA" id="ARBA00022679"/>
    </source>
</evidence>
<dbReference type="SMART" id="SM00911">
    <property type="entry name" value="HWE_HK"/>
    <property type="match status" value="1"/>
</dbReference>
<feature type="domain" description="PAC" evidence="16">
    <location>
        <begin position="252"/>
        <end position="304"/>
    </location>
</feature>
<dbReference type="EMBL" id="JAVDRL010000001">
    <property type="protein sequence ID" value="MDR6529290.1"/>
    <property type="molecule type" value="Genomic_DNA"/>
</dbReference>
<keyword evidence="14" id="KW-0843">Virulence</keyword>
<keyword evidence="4" id="KW-0597">Phosphoprotein</keyword>
<keyword evidence="15" id="KW-0675">Receptor</keyword>
<evidence type="ECO:0000256" key="12">
    <source>
        <dbReference type="ARBA" id="ARBA00022840"/>
    </source>
</evidence>
<dbReference type="SMART" id="SM00086">
    <property type="entry name" value="PAC"/>
    <property type="match status" value="3"/>
</dbReference>
<evidence type="ECO:0000256" key="6">
    <source>
        <dbReference type="ARBA" id="ARBA00022630"/>
    </source>
</evidence>
<evidence type="ECO:0000256" key="5">
    <source>
        <dbReference type="ARBA" id="ARBA00022606"/>
    </source>
</evidence>
<dbReference type="EC" id="2.7.13.3" evidence="2"/>
<comment type="caution">
    <text evidence="17">The sequence shown here is derived from an EMBL/GenBank/DDBJ whole genome shotgun (WGS) entry which is preliminary data.</text>
</comment>
<dbReference type="NCBIfam" id="TIGR00229">
    <property type="entry name" value="sensory_box"/>
    <property type="match status" value="3"/>
</dbReference>
<dbReference type="InterPro" id="IPR035965">
    <property type="entry name" value="PAS-like_dom_sf"/>
</dbReference>
<dbReference type="InterPro" id="IPR001610">
    <property type="entry name" value="PAC"/>
</dbReference>
<sequence length="763" mass="84403">MDIRDQDRTIDQIPHGDMVARIRAFGWAATPLGPRDAWSPSLKLAVEMITATNFPMALRWGPELVLIYNDAYAPLLREHHPGGLGKSFAQFSWGTQVDLEGSQRLVLNGEALGLYSEDLPMLVRRAGDTVEQGYFNLTLSPIPDDTTASGVGGVLLILIETTQRVRTEHALRASEERYHLALEAASGVGTWDWDVIADKLYGDDRYAAFHNLSPERAAQGVPIAETMAAVHPDDLARTLSAGRRSLKITNSFLEDYRLVQADGSVKWVQVRGRVYRDDNGQPVRHRGVMVDITERKRIEAALEATEANLRIAVDAAGLGRWDHSPLTGQRFWDKRCRQIFGVPDEMENTVEVFERQVHPDDLPSVREAVRAAMDPAGDGGINCEYRIQRNGGNTPRWVEAFGRAFFEDGQCVRFVGVVRDVTERKEAAARMVLQEATLALAVDAGNVGTWDYNPNNGALVCSERLYAMFGIQPGDPVILKDFFAVMHDEDREATWTSLMRAMDPVNGGDYDVEYRTIGRDDGIERWIAAKGRAFFDESGQPLRVVGATVDITERKRAELHLRLMVNELNHRVKNTLATIQAIAAQTFHATRPLPQAQAREAFTARIMALAEAHDILTRENWEGAEMEDVLDRLRNLHGGPGCFVFSGPPVWLSPRMALSLSMALHELATNATKYGALSVPDGQVRIEWTVTPGLAAARLTLTWTESGGPPVTVPTRRGFGSRLIERGLTAELSGEARIDFAPEGVICRIEAGLQGSPCIKTKA</sequence>
<organism evidence="17 18">
    <name type="scientific">Caulobacter rhizosphaerae</name>
    <dbReference type="NCBI Taxonomy" id="2010972"/>
    <lineage>
        <taxon>Bacteria</taxon>
        <taxon>Pseudomonadati</taxon>
        <taxon>Pseudomonadota</taxon>
        <taxon>Alphaproteobacteria</taxon>
        <taxon>Caulobacterales</taxon>
        <taxon>Caulobacteraceae</taxon>
        <taxon>Caulobacter</taxon>
    </lineage>
</organism>
<evidence type="ECO:0000256" key="1">
    <source>
        <dbReference type="ARBA" id="ARBA00000085"/>
    </source>
</evidence>
<dbReference type="InterPro" id="IPR000014">
    <property type="entry name" value="PAS"/>
</dbReference>
<feature type="domain" description="PAC" evidence="16">
    <location>
        <begin position="510"/>
        <end position="563"/>
    </location>
</feature>
<comment type="catalytic activity">
    <reaction evidence="1">
        <text>ATP + protein L-histidine = ADP + protein N-phospho-L-histidine.</text>
        <dbReference type="EC" id="2.7.13.3"/>
    </reaction>
</comment>
<evidence type="ECO:0000256" key="11">
    <source>
        <dbReference type="ARBA" id="ARBA00022777"/>
    </source>
</evidence>
<keyword evidence="12" id="KW-0067">ATP-binding</keyword>
<keyword evidence="9" id="KW-0677">Repeat</keyword>
<keyword evidence="6" id="KW-0285">Flavoprotein</keyword>
<evidence type="ECO:0000256" key="15">
    <source>
        <dbReference type="ARBA" id="ARBA00023170"/>
    </source>
</evidence>
<dbReference type="Gene3D" id="3.30.450.20">
    <property type="entry name" value="PAS domain"/>
    <property type="match status" value="4"/>
</dbReference>
<evidence type="ECO:0000259" key="16">
    <source>
        <dbReference type="PROSITE" id="PS50113"/>
    </source>
</evidence>